<evidence type="ECO:0000313" key="1">
    <source>
        <dbReference type="EMBL" id="KAG7167014.1"/>
    </source>
</evidence>
<proteinExistence type="predicted"/>
<reference evidence="1" key="1">
    <citation type="journal article" date="2021" name="Sci. Adv.">
        <title>The American lobster genome reveals insights on longevity, neural, and immune adaptations.</title>
        <authorList>
            <person name="Polinski J.M."/>
            <person name="Zimin A.V."/>
            <person name="Clark K.F."/>
            <person name="Kohn A.B."/>
            <person name="Sadowski N."/>
            <person name="Timp W."/>
            <person name="Ptitsyn A."/>
            <person name="Khanna P."/>
            <person name="Romanova D.Y."/>
            <person name="Williams P."/>
            <person name="Greenwood S.J."/>
            <person name="Moroz L.L."/>
            <person name="Walt D.R."/>
            <person name="Bodnar A.G."/>
        </authorList>
    </citation>
    <scope>NUCLEOTIDE SEQUENCE</scope>
    <source>
        <strain evidence="1">GMGI-L3</strain>
    </source>
</reference>
<name>A0A8J5MXV6_HOMAM</name>
<dbReference type="EMBL" id="JAHLQT010021845">
    <property type="protein sequence ID" value="KAG7167014.1"/>
    <property type="molecule type" value="Genomic_DNA"/>
</dbReference>
<accession>A0A8J5MXV6</accession>
<dbReference type="AlphaFoldDB" id="A0A8J5MXV6"/>
<feature type="non-terminal residue" evidence="1">
    <location>
        <position position="148"/>
    </location>
</feature>
<keyword evidence="2" id="KW-1185">Reference proteome</keyword>
<dbReference type="Proteomes" id="UP000747542">
    <property type="component" value="Unassembled WGS sequence"/>
</dbReference>
<evidence type="ECO:0000313" key="2">
    <source>
        <dbReference type="Proteomes" id="UP000747542"/>
    </source>
</evidence>
<feature type="non-terminal residue" evidence="1">
    <location>
        <position position="1"/>
    </location>
</feature>
<organism evidence="1 2">
    <name type="scientific">Homarus americanus</name>
    <name type="common">American lobster</name>
    <dbReference type="NCBI Taxonomy" id="6706"/>
    <lineage>
        <taxon>Eukaryota</taxon>
        <taxon>Metazoa</taxon>
        <taxon>Ecdysozoa</taxon>
        <taxon>Arthropoda</taxon>
        <taxon>Crustacea</taxon>
        <taxon>Multicrustacea</taxon>
        <taxon>Malacostraca</taxon>
        <taxon>Eumalacostraca</taxon>
        <taxon>Eucarida</taxon>
        <taxon>Decapoda</taxon>
        <taxon>Pleocyemata</taxon>
        <taxon>Astacidea</taxon>
        <taxon>Nephropoidea</taxon>
        <taxon>Nephropidae</taxon>
        <taxon>Homarus</taxon>
    </lineage>
</organism>
<sequence>SPPTADMLIIWNQVKVVRLGPPTSTLSQKLNLFVLRIYFSGEEIVIECKLTRSEGESTSYVVGFFHKLPEKVTLRWDIVPVKPYIPRPTRCFKCLKNRHSARPQRTCGRLARLLDMGPRLRDRRKEMSSMWLSALVLQPGVSQIVGWN</sequence>
<comment type="caution">
    <text evidence="1">The sequence shown here is derived from an EMBL/GenBank/DDBJ whole genome shotgun (WGS) entry which is preliminary data.</text>
</comment>
<gene>
    <name evidence="1" type="ORF">Hamer_G005323</name>
</gene>
<protein>
    <submittedName>
        <fullName evidence="1">Uncharacterized protein</fullName>
    </submittedName>
</protein>